<evidence type="ECO:0000256" key="5">
    <source>
        <dbReference type="ARBA" id="ARBA00023014"/>
    </source>
</evidence>
<dbReference type="GO" id="GO:0051213">
    <property type="term" value="F:dioxygenase activity"/>
    <property type="evidence" value="ECO:0007669"/>
    <property type="project" value="UniProtKB-KW"/>
</dbReference>
<dbReference type="InterPro" id="IPR050584">
    <property type="entry name" value="Cholesterol_7-desaturase"/>
</dbReference>
<keyword evidence="7" id="KW-0223">Dioxygenase</keyword>
<feature type="domain" description="Rieske" evidence="6">
    <location>
        <begin position="22"/>
        <end position="126"/>
    </location>
</feature>
<dbReference type="PANTHER" id="PTHR21266:SF60">
    <property type="entry name" value="3-KETOSTEROID-9-ALPHA-MONOOXYGENASE, OXYGENASE COMPONENT"/>
    <property type="match status" value="1"/>
</dbReference>
<dbReference type="AlphaFoldDB" id="A0A1H2BDI3"/>
<dbReference type="InterPro" id="IPR044043">
    <property type="entry name" value="VanA_C_cat"/>
</dbReference>
<keyword evidence="4" id="KW-0408">Iron</keyword>
<dbReference type="EMBL" id="LT629750">
    <property type="protein sequence ID" value="SDT56323.1"/>
    <property type="molecule type" value="Genomic_DNA"/>
</dbReference>
<evidence type="ECO:0000256" key="3">
    <source>
        <dbReference type="ARBA" id="ARBA00023002"/>
    </source>
</evidence>
<dbReference type="SUPFAM" id="SSF55961">
    <property type="entry name" value="Bet v1-like"/>
    <property type="match status" value="1"/>
</dbReference>
<dbReference type="InterPro" id="IPR017941">
    <property type="entry name" value="Rieske_2Fe-2S"/>
</dbReference>
<dbReference type="PROSITE" id="PS00570">
    <property type="entry name" value="RING_HYDROXYL_ALPHA"/>
    <property type="match status" value="1"/>
</dbReference>
<dbReference type="PROSITE" id="PS51296">
    <property type="entry name" value="RIESKE"/>
    <property type="match status" value="1"/>
</dbReference>
<keyword evidence="5" id="KW-0411">Iron-sulfur</keyword>
<dbReference type="GO" id="GO:0051537">
    <property type="term" value="F:2 iron, 2 sulfur cluster binding"/>
    <property type="evidence" value="ECO:0007669"/>
    <property type="project" value="UniProtKB-KW"/>
</dbReference>
<evidence type="ECO:0000313" key="7">
    <source>
        <dbReference type="EMBL" id="SDT56323.1"/>
    </source>
</evidence>
<dbReference type="CDD" id="cd03469">
    <property type="entry name" value="Rieske_RO_Alpha_N"/>
    <property type="match status" value="1"/>
</dbReference>
<proteinExistence type="predicted"/>
<evidence type="ECO:0000256" key="4">
    <source>
        <dbReference type="ARBA" id="ARBA00023004"/>
    </source>
</evidence>
<dbReference type="GO" id="GO:0005506">
    <property type="term" value="F:iron ion binding"/>
    <property type="evidence" value="ECO:0007669"/>
    <property type="project" value="InterPro"/>
</dbReference>
<dbReference type="InterPro" id="IPR036922">
    <property type="entry name" value="Rieske_2Fe-2S_sf"/>
</dbReference>
<protein>
    <submittedName>
        <fullName evidence="7">Phenylpropionate dioxygenase, large terminal subunit</fullName>
    </submittedName>
</protein>
<dbReference type="SUPFAM" id="SSF50022">
    <property type="entry name" value="ISP domain"/>
    <property type="match status" value="1"/>
</dbReference>
<name>A0A1H2BDI3_9BRAD</name>
<reference evidence="8" key="1">
    <citation type="submission" date="2016-10" db="EMBL/GenBank/DDBJ databases">
        <authorList>
            <person name="Varghese N."/>
            <person name="Submissions S."/>
        </authorList>
    </citation>
    <scope>NUCLEOTIDE SEQUENCE [LARGE SCALE GENOMIC DNA]</scope>
    <source>
        <strain evidence="8">GAS369</strain>
    </source>
</reference>
<dbReference type="PANTHER" id="PTHR21266">
    <property type="entry name" value="IRON-SULFUR DOMAIN CONTAINING PROTEIN"/>
    <property type="match status" value="1"/>
</dbReference>
<dbReference type="InterPro" id="IPR015881">
    <property type="entry name" value="ARHD_Rieske_2Fe_2S"/>
</dbReference>
<keyword evidence="1" id="KW-0001">2Fe-2S</keyword>
<evidence type="ECO:0000313" key="8">
    <source>
        <dbReference type="Proteomes" id="UP000243904"/>
    </source>
</evidence>
<accession>A0A1H2BDI3</accession>
<evidence type="ECO:0000256" key="1">
    <source>
        <dbReference type="ARBA" id="ARBA00022714"/>
    </source>
</evidence>
<keyword evidence="8" id="KW-1185">Reference proteome</keyword>
<evidence type="ECO:0000259" key="6">
    <source>
        <dbReference type="PROSITE" id="PS51296"/>
    </source>
</evidence>
<dbReference type="Gene3D" id="3.90.380.10">
    <property type="entry name" value="Naphthalene 1,2-dioxygenase Alpha Subunit, Chain A, domain 1"/>
    <property type="match status" value="1"/>
</dbReference>
<dbReference type="Pfam" id="PF00355">
    <property type="entry name" value="Rieske"/>
    <property type="match status" value="1"/>
</dbReference>
<organism evidence="7 8">
    <name type="scientific">Bradyrhizobium canariense</name>
    <dbReference type="NCBI Taxonomy" id="255045"/>
    <lineage>
        <taxon>Bacteria</taxon>
        <taxon>Pseudomonadati</taxon>
        <taxon>Pseudomonadota</taxon>
        <taxon>Alphaproteobacteria</taxon>
        <taxon>Hyphomicrobiales</taxon>
        <taxon>Nitrobacteraceae</taxon>
        <taxon>Bradyrhizobium</taxon>
    </lineage>
</organism>
<dbReference type="RefSeq" id="WP_146690603.1">
    <property type="nucleotide sequence ID" value="NZ_LT629750.1"/>
</dbReference>
<keyword evidence="3" id="KW-0560">Oxidoreductase</keyword>
<gene>
    <name evidence="7" type="ORF">SAMN05444158_7063</name>
</gene>
<dbReference type="Pfam" id="PF19112">
    <property type="entry name" value="VanA_C"/>
    <property type="match status" value="1"/>
</dbReference>
<evidence type="ECO:0000256" key="2">
    <source>
        <dbReference type="ARBA" id="ARBA00022723"/>
    </source>
</evidence>
<dbReference type="Proteomes" id="UP000243904">
    <property type="component" value="Chromosome I"/>
</dbReference>
<keyword evidence="2" id="KW-0479">Metal-binding</keyword>
<dbReference type="Gene3D" id="2.102.10.10">
    <property type="entry name" value="Rieske [2Fe-2S] iron-sulphur domain"/>
    <property type="match status" value="1"/>
</dbReference>
<sequence>MNAPVRMVSETANPDTALIDDWHVIGFSKDVPSGKVVPATLLGEDLIMWRDAAGQVHVWKDLCIHRGARLSKGWIANDTVVCPYHGWRYDGSAKCVLVPAAPDQPPPLKARAFPHRIEERYGMVWASLGEPKHGVPVFPEWTDSSFRKFNTGPYLFKANGFRSVENFIDATHFPFVHGGLNGVEDAPDKVEDYKVFEDDNGISTSGIRVYQPYGDHRQVPVNATYIYRVFRPLVAYFSKAVEIADAGKRHLGSPEDRFCTFLTAQPVDEVNCIIRLCVAINFGSDLTEEDILRRQDKVFSQDKDIVETQRPERIPVDLRAEIHHRTDKFGLAYRRWLGALGLTYGIA</sequence>